<name>A0ABW2EMJ1_9BACI</name>
<feature type="domain" description="Aminotransferase class I/classII large" evidence="5">
    <location>
        <begin position="32"/>
        <end position="381"/>
    </location>
</feature>
<dbReference type="Proteomes" id="UP001596410">
    <property type="component" value="Unassembled WGS sequence"/>
</dbReference>
<dbReference type="PANTHER" id="PTHR42832:SF3">
    <property type="entry name" value="L-GLUTAMINE--4-(METHYLSULFANYL)-2-OXOBUTANOATE AMINOTRANSFERASE"/>
    <property type="match status" value="1"/>
</dbReference>
<dbReference type="CDD" id="cd00609">
    <property type="entry name" value="AAT_like"/>
    <property type="match status" value="1"/>
</dbReference>
<dbReference type="InterPro" id="IPR015424">
    <property type="entry name" value="PyrdxlP-dep_Trfase"/>
</dbReference>
<dbReference type="PROSITE" id="PS00105">
    <property type="entry name" value="AA_TRANSFER_CLASS_1"/>
    <property type="match status" value="1"/>
</dbReference>
<evidence type="ECO:0000256" key="3">
    <source>
        <dbReference type="ARBA" id="ARBA00022679"/>
    </source>
</evidence>
<keyword evidence="2 4" id="KW-0032">Aminotransferase</keyword>
<dbReference type="EC" id="2.6.1.-" evidence="4"/>
<keyword evidence="3 4" id="KW-0808">Transferase</keyword>
<evidence type="ECO:0000256" key="1">
    <source>
        <dbReference type="ARBA" id="ARBA00001933"/>
    </source>
</evidence>
<accession>A0ABW2EMJ1</accession>
<sequence>MTYGSKQVNSLPPYLFSIFHQKKKKLQEQGIDVIDLGIGAPDLPTPSFIINRLTVEASKPDNHKYSPYGGCQEFKLAVASFYKKHYNVSLNPETEVLALIGSKEGIAHLISAALDPGDGVLVPDPGYPVYQSAIHLAYGAGIPFPLDEKNGYVPQLESISESELQRSKLLLLNYPSNPTGATVGLDTFTKAADFAKKHKLGLVHDAAYDLVTFDDYKAPSILQVPGAKEIAVEFGSLSKSFNMTGWRIGYVVGNKELIRSLSIVKSNTDTSQFLPIQKAGAAALNSDFSSVKSNNAIYSKRIDNMLAALKEIGMKADKPRGTFFIWAKVPGGYSSQNFAEKLLDEAGVIVTPGTAFGLKGEGYIRISLTVPIDRLREAAARMKKMMGGGSP</sequence>
<comment type="cofactor">
    <cofactor evidence="1 4">
        <name>pyridoxal 5'-phosphate</name>
        <dbReference type="ChEBI" id="CHEBI:597326"/>
    </cofactor>
</comment>
<keyword evidence="7" id="KW-1185">Reference proteome</keyword>
<gene>
    <name evidence="6" type="ORF">ACFQIC_17375</name>
</gene>
<evidence type="ECO:0000313" key="6">
    <source>
        <dbReference type="EMBL" id="MFC7063584.1"/>
    </source>
</evidence>
<dbReference type="InterPro" id="IPR015421">
    <property type="entry name" value="PyrdxlP-dep_Trfase_major"/>
</dbReference>
<reference evidence="7" key="1">
    <citation type="journal article" date="2019" name="Int. J. Syst. Evol. Microbiol.">
        <title>The Global Catalogue of Microorganisms (GCM) 10K type strain sequencing project: providing services to taxonomists for standard genome sequencing and annotation.</title>
        <authorList>
            <consortium name="The Broad Institute Genomics Platform"/>
            <consortium name="The Broad Institute Genome Sequencing Center for Infectious Disease"/>
            <person name="Wu L."/>
            <person name="Ma J."/>
        </authorList>
    </citation>
    <scope>NUCLEOTIDE SEQUENCE [LARGE SCALE GENOMIC DNA]</scope>
    <source>
        <strain evidence="7">CGMCC 4.1621</strain>
    </source>
</reference>
<dbReference type="RefSeq" id="WP_204711469.1">
    <property type="nucleotide sequence ID" value="NZ_JBHSZV010000049.1"/>
</dbReference>
<evidence type="ECO:0000256" key="2">
    <source>
        <dbReference type="ARBA" id="ARBA00022576"/>
    </source>
</evidence>
<dbReference type="PANTHER" id="PTHR42832">
    <property type="entry name" value="AMINO ACID AMINOTRANSFERASE"/>
    <property type="match status" value="1"/>
</dbReference>
<protein>
    <recommendedName>
        <fullName evidence="4">Aminotransferase</fullName>
        <ecNumber evidence="4">2.6.1.-</ecNumber>
    </recommendedName>
</protein>
<dbReference type="SUPFAM" id="SSF53383">
    <property type="entry name" value="PLP-dependent transferases"/>
    <property type="match status" value="1"/>
</dbReference>
<dbReference type="EMBL" id="JBHSZV010000049">
    <property type="protein sequence ID" value="MFC7063584.1"/>
    <property type="molecule type" value="Genomic_DNA"/>
</dbReference>
<dbReference type="InterPro" id="IPR050881">
    <property type="entry name" value="LL-DAP_aminotransferase"/>
</dbReference>
<dbReference type="Gene3D" id="3.90.1150.10">
    <property type="entry name" value="Aspartate Aminotransferase, domain 1"/>
    <property type="match status" value="1"/>
</dbReference>
<organism evidence="6 7">
    <name type="scientific">Halobacillus seohaensis</name>
    <dbReference type="NCBI Taxonomy" id="447421"/>
    <lineage>
        <taxon>Bacteria</taxon>
        <taxon>Bacillati</taxon>
        <taxon>Bacillota</taxon>
        <taxon>Bacilli</taxon>
        <taxon>Bacillales</taxon>
        <taxon>Bacillaceae</taxon>
        <taxon>Halobacillus</taxon>
    </lineage>
</organism>
<evidence type="ECO:0000259" key="5">
    <source>
        <dbReference type="Pfam" id="PF00155"/>
    </source>
</evidence>
<dbReference type="InterPro" id="IPR015422">
    <property type="entry name" value="PyrdxlP-dep_Trfase_small"/>
</dbReference>
<dbReference type="Pfam" id="PF00155">
    <property type="entry name" value="Aminotran_1_2"/>
    <property type="match status" value="1"/>
</dbReference>
<dbReference type="InterPro" id="IPR004838">
    <property type="entry name" value="NHTrfase_class1_PyrdxlP-BS"/>
</dbReference>
<dbReference type="GO" id="GO:0008483">
    <property type="term" value="F:transaminase activity"/>
    <property type="evidence" value="ECO:0007669"/>
    <property type="project" value="UniProtKB-KW"/>
</dbReference>
<comment type="similarity">
    <text evidence="4">Belongs to the class-I pyridoxal-phosphate-dependent aminotransferase family.</text>
</comment>
<dbReference type="InterPro" id="IPR004839">
    <property type="entry name" value="Aminotransferase_I/II_large"/>
</dbReference>
<evidence type="ECO:0000313" key="7">
    <source>
        <dbReference type="Proteomes" id="UP001596410"/>
    </source>
</evidence>
<comment type="caution">
    <text evidence="6">The sequence shown here is derived from an EMBL/GenBank/DDBJ whole genome shotgun (WGS) entry which is preliminary data.</text>
</comment>
<proteinExistence type="inferred from homology"/>
<dbReference type="Gene3D" id="3.40.640.10">
    <property type="entry name" value="Type I PLP-dependent aspartate aminotransferase-like (Major domain)"/>
    <property type="match status" value="1"/>
</dbReference>
<evidence type="ECO:0000256" key="4">
    <source>
        <dbReference type="RuleBase" id="RU000481"/>
    </source>
</evidence>